<name>A0A644YVB5_9ZZZZ</name>
<organism evidence="1">
    <name type="scientific">bioreactor metagenome</name>
    <dbReference type="NCBI Taxonomy" id="1076179"/>
    <lineage>
        <taxon>unclassified sequences</taxon>
        <taxon>metagenomes</taxon>
        <taxon>ecological metagenomes</taxon>
    </lineage>
</organism>
<gene>
    <name evidence="1" type="ORF">SDC9_79114</name>
</gene>
<accession>A0A644YVB5</accession>
<sequence>MPDGVNFRIAGVFLQGVVYDGVIGRVGSLLVQQDGGDIRFQDVINMPLVENSFPLNDYFVSFYGSYFAGVFVHEVFHPRFQHAGG</sequence>
<dbReference type="EMBL" id="VSSQ01006394">
    <property type="protein sequence ID" value="MPM32550.1"/>
    <property type="molecule type" value="Genomic_DNA"/>
</dbReference>
<protein>
    <submittedName>
        <fullName evidence="1">Uncharacterized protein</fullName>
    </submittedName>
</protein>
<dbReference type="AlphaFoldDB" id="A0A644YVB5"/>
<comment type="caution">
    <text evidence="1">The sequence shown here is derived from an EMBL/GenBank/DDBJ whole genome shotgun (WGS) entry which is preliminary data.</text>
</comment>
<evidence type="ECO:0000313" key="1">
    <source>
        <dbReference type="EMBL" id="MPM32550.1"/>
    </source>
</evidence>
<proteinExistence type="predicted"/>
<reference evidence="1" key="1">
    <citation type="submission" date="2019-08" db="EMBL/GenBank/DDBJ databases">
        <authorList>
            <person name="Kucharzyk K."/>
            <person name="Murdoch R.W."/>
            <person name="Higgins S."/>
            <person name="Loffler F."/>
        </authorList>
    </citation>
    <scope>NUCLEOTIDE SEQUENCE</scope>
</reference>